<organism evidence="1 2">
    <name type="scientific">Periplaneta americana</name>
    <name type="common">American cockroach</name>
    <name type="synonym">Blatta americana</name>
    <dbReference type="NCBI Taxonomy" id="6978"/>
    <lineage>
        <taxon>Eukaryota</taxon>
        <taxon>Metazoa</taxon>
        <taxon>Ecdysozoa</taxon>
        <taxon>Arthropoda</taxon>
        <taxon>Hexapoda</taxon>
        <taxon>Insecta</taxon>
        <taxon>Pterygota</taxon>
        <taxon>Neoptera</taxon>
        <taxon>Polyneoptera</taxon>
        <taxon>Dictyoptera</taxon>
        <taxon>Blattodea</taxon>
        <taxon>Blattoidea</taxon>
        <taxon>Blattidae</taxon>
        <taxon>Blattinae</taxon>
        <taxon>Periplaneta</taxon>
    </lineage>
</organism>
<evidence type="ECO:0000313" key="2">
    <source>
        <dbReference type="Proteomes" id="UP001148838"/>
    </source>
</evidence>
<sequence length="168" mass="19050">MVVVHSVTYGGTISKTVDSLNLRYCLIRLHDQNCRYSASSYDERVMERRKVQIPAPERIFLRSITLSSLRLRSRARSVVFKCVKNSCGTNFRHTGDADILKYDFCTDSTNETVAVFGSEMHVLTADMSRLKPINPVNVVNLVLENVHRTYTPDNEDVIGVDDNPFACM</sequence>
<keyword evidence="2" id="KW-1185">Reference proteome</keyword>
<accession>A0ABQ8SFD7</accession>
<dbReference type="EMBL" id="JAJSOF020000029">
    <property type="protein sequence ID" value="KAJ4432836.1"/>
    <property type="molecule type" value="Genomic_DNA"/>
</dbReference>
<dbReference type="Proteomes" id="UP001148838">
    <property type="component" value="Unassembled WGS sequence"/>
</dbReference>
<reference evidence="1 2" key="1">
    <citation type="journal article" date="2022" name="Allergy">
        <title>Genome assembly and annotation of Periplaneta americana reveal a comprehensive cockroach allergen profile.</title>
        <authorList>
            <person name="Wang L."/>
            <person name="Xiong Q."/>
            <person name="Saelim N."/>
            <person name="Wang L."/>
            <person name="Nong W."/>
            <person name="Wan A.T."/>
            <person name="Shi M."/>
            <person name="Liu X."/>
            <person name="Cao Q."/>
            <person name="Hui J.H.L."/>
            <person name="Sookrung N."/>
            <person name="Leung T.F."/>
            <person name="Tungtrongchitr A."/>
            <person name="Tsui S.K.W."/>
        </authorList>
    </citation>
    <scope>NUCLEOTIDE SEQUENCE [LARGE SCALE GENOMIC DNA]</scope>
    <source>
        <strain evidence="1">PWHHKU_190912</strain>
    </source>
</reference>
<protein>
    <submittedName>
        <fullName evidence="1">Uncharacterized protein</fullName>
    </submittedName>
</protein>
<evidence type="ECO:0000313" key="1">
    <source>
        <dbReference type="EMBL" id="KAJ4432836.1"/>
    </source>
</evidence>
<comment type="caution">
    <text evidence="1">The sequence shown here is derived from an EMBL/GenBank/DDBJ whole genome shotgun (WGS) entry which is preliminary data.</text>
</comment>
<gene>
    <name evidence="1" type="ORF">ANN_21475</name>
</gene>
<name>A0ABQ8SFD7_PERAM</name>
<proteinExistence type="predicted"/>